<name>A0A1A8Z2V6_PLAOA</name>
<evidence type="ECO:0008006" key="6">
    <source>
        <dbReference type="Google" id="ProtNLM"/>
    </source>
</evidence>
<dbReference type="AlphaFoldDB" id="A0A1A8Z2V6"/>
<sequence length="661" mass="76969">MGNKVPENKQRQFILYRDIKRKIKAKHNIDSKNNIYICKLKEKKLLSYNDEICDTYCTLHLNQDDKKESGKEEEKDSTYVKINFRKTRIKHSGKSSQCAQLRSKDVTGGKYSGMEPFEDEKKLHVGEPAADSGHDDVSDVSATGGDRGNHGGGSKNEKRHFELDYGSFYNVEERANVVQQRYNARVKKKKSGFDFAGMQCEGDAEPRNRDKTKVALLKKKKKVFRRNNGSISSGKSNSNSRYLYNREECSPLCDAKGDVLHKTSGYMYERKEDGIPPLGAIQFKMLPEEAQSRNAKCAPALPGNWGDKDDACTRSYDLNSNTPSYKENEKKNILTPIRKSTEVCFLSLFKKKSILQNVLSFLNCSDLLQFQKTCSIVYIYVSDFLEYVCLNIYYKFRKAYRSYFVPFNFFYKYEYLYTDKPSFRLDCILIARIEKDCVGYNNRFGYKHKYLHEKRKNSYYVYFNFNVLKSNSSRRIEIHKDISYNNGDDINVSHIINNDVCSNDYICIPINLYNFFGIVDFNSINFISNKMSKYLTYHNHLDDQLCQVIPAHLRKCAGKIHARIITCVHAYMCIYAYAPPGASRIYNPFFFFFLLHAPLGKLGRRSYILWGNYFIIENKFDPVFIFLKREGLQHDYIYHNFYLRVGDSIVFYLIKGGNHDI</sequence>
<organism evidence="2 5">
    <name type="scientific">Plasmodium ovale wallikeri</name>
    <dbReference type="NCBI Taxonomy" id="864142"/>
    <lineage>
        <taxon>Eukaryota</taxon>
        <taxon>Sar</taxon>
        <taxon>Alveolata</taxon>
        <taxon>Apicomplexa</taxon>
        <taxon>Aconoidasida</taxon>
        <taxon>Haemosporida</taxon>
        <taxon>Plasmodiidae</taxon>
        <taxon>Plasmodium</taxon>
        <taxon>Plasmodium (Plasmodium)</taxon>
    </lineage>
</organism>
<keyword evidence="5" id="KW-1185">Reference proteome</keyword>
<evidence type="ECO:0000313" key="5">
    <source>
        <dbReference type="Proteomes" id="UP000078555"/>
    </source>
</evidence>
<accession>A0A1A8Z2V6</accession>
<evidence type="ECO:0000313" key="2">
    <source>
        <dbReference type="EMBL" id="SBT38142.1"/>
    </source>
</evidence>
<evidence type="ECO:0000313" key="4">
    <source>
        <dbReference type="Proteomes" id="UP000078550"/>
    </source>
</evidence>
<gene>
    <name evidence="2" type="ORF">POVWA1_037460</name>
    <name evidence="3" type="ORF">POVWA2_036680</name>
</gene>
<dbReference type="EMBL" id="FLRD01000107">
    <property type="protein sequence ID" value="SBT38142.1"/>
    <property type="molecule type" value="Genomic_DNA"/>
</dbReference>
<reference evidence="4 5" key="2">
    <citation type="submission" date="2016-05" db="EMBL/GenBank/DDBJ databases">
        <authorList>
            <person name="Naeem Raeece"/>
        </authorList>
    </citation>
    <scope>NUCLEOTIDE SEQUENCE [LARGE SCALE GENOMIC DNA]</scope>
</reference>
<dbReference type="EMBL" id="FLRE01000141">
    <property type="protein sequence ID" value="SBT38892.1"/>
    <property type="molecule type" value="Genomic_DNA"/>
</dbReference>
<protein>
    <recommendedName>
        <fullName evidence="6">F-box domain-containing protein</fullName>
    </recommendedName>
</protein>
<evidence type="ECO:0000256" key="1">
    <source>
        <dbReference type="SAM" id="MobiDB-lite"/>
    </source>
</evidence>
<proteinExistence type="predicted"/>
<dbReference type="Proteomes" id="UP000078550">
    <property type="component" value="Unassembled WGS sequence"/>
</dbReference>
<reference evidence="2" key="1">
    <citation type="submission" date="2016-05" db="EMBL/GenBank/DDBJ databases">
        <authorList>
            <person name="Lavstsen T."/>
            <person name="Jespersen J.S."/>
        </authorList>
    </citation>
    <scope>NUCLEOTIDE SEQUENCE [LARGE SCALE GENOMIC DNA]</scope>
</reference>
<dbReference type="Proteomes" id="UP000078555">
    <property type="component" value="Unassembled WGS sequence"/>
</dbReference>
<feature type="region of interest" description="Disordered" evidence="1">
    <location>
        <begin position="93"/>
        <end position="158"/>
    </location>
</feature>
<evidence type="ECO:0000313" key="3">
    <source>
        <dbReference type="EMBL" id="SBT38892.1"/>
    </source>
</evidence>